<dbReference type="InterPro" id="IPR047650">
    <property type="entry name" value="Transpos_IS110"/>
</dbReference>
<dbReference type="GO" id="GO:0006313">
    <property type="term" value="P:DNA transposition"/>
    <property type="evidence" value="ECO:0007669"/>
    <property type="project" value="InterPro"/>
</dbReference>
<feature type="domain" description="Transposase IS116/IS110/IS902 C-terminal" evidence="2">
    <location>
        <begin position="279"/>
        <end position="364"/>
    </location>
</feature>
<dbReference type="InterPro" id="IPR002525">
    <property type="entry name" value="Transp_IS110-like_N"/>
</dbReference>
<evidence type="ECO:0000259" key="1">
    <source>
        <dbReference type="Pfam" id="PF01548"/>
    </source>
</evidence>
<protein>
    <submittedName>
        <fullName evidence="3">IS110 family transposase</fullName>
    </submittedName>
</protein>
<dbReference type="NCBIfam" id="NF033542">
    <property type="entry name" value="transpos_IS110"/>
    <property type="match status" value="1"/>
</dbReference>
<dbReference type="EMBL" id="CP035727">
    <property type="protein sequence ID" value="QIW22377.1"/>
    <property type="molecule type" value="Genomic_DNA"/>
</dbReference>
<dbReference type="InterPro" id="IPR003346">
    <property type="entry name" value="Transposase_20"/>
</dbReference>
<evidence type="ECO:0000313" key="4">
    <source>
        <dbReference type="Proteomes" id="UP000501374"/>
    </source>
</evidence>
<feature type="domain" description="Transposase IS110-like N-terminal" evidence="1">
    <location>
        <begin position="5"/>
        <end position="165"/>
    </location>
</feature>
<dbReference type="RefSeq" id="WP_172555883.1">
    <property type="nucleotide sequence ID" value="NZ_CP035727.2"/>
</dbReference>
<name>A0A6H0TPK5_BACTU</name>
<dbReference type="PANTHER" id="PTHR33055">
    <property type="entry name" value="TRANSPOSASE FOR INSERTION SEQUENCE ELEMENT IS1111A"/>
    <property type="match status" value="1"/>
</dbReference>
<dbReference type="PANTHER" id="PTHR33055:SF15">
    <property type="entry name" value="TRANSPOSASE-RELATED"/>
    <property type="match status" value="1"/>
</dbReference>
<reference evidence="4" key="1">
    <citation type="submission" date="2019-02" db="EMBL/GenBank/DDBJ databases">
        <title>Structural and Functional analysis of Lanthipeptide from Bacillus thuringiensis serovar andalousiensis B23193.</title>
        <authorList>
            <person name="Andreeva J.V."/>
            <person name="Grigoreva A."/>
        </authorList>
    </citation>
    <scope>NUCLEOTIDE SEQUENCE [LARGE SCALE GENOMIC DNA]</scope>
    <source>
        <strain evidence="4">B23193</strain>
    </source>
</reference>
<evidence type="ECO:0000259" key="2">
    <source>
        <dbReference type="Pfam" id="PF02371"/>
    </source>
</evidence>
<dbReference type="Proteomes" id="UP000501374">
    <property type="component" value="Chromosome"/>
</dbReference>
<dbReference type="Pfam" id="PF01548">
    <property type="entry name" value="DEDD_Tnp_IS110"/>
    <property type="match status" value="1"/>
</dbReference>
<dbReference type="GO" id="GO:0003677">
    <property type="term" value="F:DNA binding"/>
    <property type="evidence" value="ECO:0007669"/>
    <property type="project" value="InterPro"/>
</dbReference>
<evidence type="ECO:0000313" key="3">
    <source>
        <dbReference type="EMBL" id="QIW22377.1"/>
    </source>
</evidence>
<accession>A0A6H0TPK5</accession>
<dbReference type="Pfam" id="PF02371">
    <property type="entry name" value="Transposase_20"/>
    <property type="match status" value="1"/>
</dbReference>
<proteinExistence type="predicted"/>
<organism evidence="3 4">
    <name type="scientific">Bacillus thuringiensis serovar andalousiensis</name>
    <dbReference type="NCBI Taxonomy" id="257985"/>
    <lineage>
        <taxon>Bacteria</taxon>
        <taxon>Bacillati</taxon>
        <taxon>Bacillota</taxon>
        <taxon>Bacilli</taxon>
        <taxon>Bacillales</taxon>
        <taxon>Bacillaceae</taxon>
        <taxon>Bacillus</taxon>
        <taxon>Bacillus cereus group</taxon>
    </lineage>
</organism>
<gene>
    <name evidence="3" type="ORF">EVG22_30585</name>
</gene>
<dbReference type="GO" id="GO:0004803">
    <property type="term" value="F:transposase activity"/>
    <property type="evidence" value="ECO:0007669"/>
    <property type="project" value="InterPro"/>
</dbReference>
<sequence>MRLFVGLDVSSFDMKVCFLNGEGERLDSFSVSNDLPGATVLKERLLQCIANKEVEIFKIGLESTSVYSFHPSMFLHHDEDLKRFGVQVFLLNPKQVANFKKSYSDMNKTDEIDAFIIVDYLRFGRNQMSIVKENQYVALQQLTRSRYQLVRMLTKEKQHFLQHLSYKCNTFSQEVNSSIFGNAMMELFLEKFSLEELADMPLEELAEFLQEKSRNRFGDPKCVAITIQKAVRTSYRLDKVVEDSIDVLLGTSIEVIRTYQKQIKELEKSIKRIMAGLTQTLESIPGIGPIFAAGIIAEIGQIERFEDETKIAKYAGLYWRTHQFGRFTAENTSLSRNGNRYLRYYLVEAANSVRKHVSDYQEYYVKKYNEVPKHKRALVLTARKFVRLVDALLRNHQLFTPERCVKV</sequence>
<dbReference type="AlphaFoldDB" id="A0A6H0TPK5"/>